<dbReference type="Pfam" id="PF13233">
    <property type="entry name" value="Complex1_LYR_2"/>
    <property type="match status" value="1"/>
</dbReference>
<protein>
    <recommendedName>
        <fullName evidence="6">Succinate dehydrogenase assembly factor 3</fullName>
        <shortName evidence="6">SDH assembly factor 3</shortName>
        <shortName evidence="6">SDHAF3</shortName>
    </recommendedName>
</protein>
<dbReference type="CTD" id="57001"/>
<dbReference type="InterPro" id="IPR008381">
    <property type="entry name" value="SDHAF3/Sdh7"/>
</dbReference>
<gene>
    <name evidence="8" type="primary">LOC108682548</name>
</gene>
<sequence>MSLINHPEKVRRLYKTIRRLHRSLPEDLRVLGDEYAKAEFKAHKNAEPQFVSTFMTEWSSYAVQLSKQLGVRGAHLAKPVGSNLQVEMLDLFTEEQLRQLFQLYSEAKGDNEIVTNDEKR</sequence>
<dbReference type="CDD" id="cd20270">
    <property type="entry name" value="Complex1_LYR_SDHAF3_LYRM10"/>
    <property type="match status" value="1"/>
</dbReference>
<evidence type="ECO:0000313" key="8">
    <source>
        <dbReference type="RefSeq" id="XP_018027226.1"/>
    </source>
</evidence>
<evidence type="ECO:0000256" key="5">
    <source>
        <dbReference type="ARBA" id="ARBA00023186"/>
    </source>
</evidence>
<accession>A0A8B7PP62</accession>
<dbReference type="GO" id="GO:0006105">
    <property type="term" value="P:succinate metabolic process"/>
    <property type="evidence" value="ECO:0007669"/>
    <property type="project" value="TreeGrafter"/>
</dbReference>
<comment type="similarity">
    <text evidence="2 6">Belongs to the complex I LYR family. SDHAF3 subfamily.</text>
</comment>
<evidence type="ECO:0000256" key="1">
    <source>
        <dbReference type="ARBA" id="ARBA00004305"/>
    </source>
</evidence>
<dbReference type="KEGG" id="hazt:108682548"/>
<dbReference type="GO" id="GO:0005758">
    <property type="term" value="C:mitochondrial intermembrane space"/>
    <property type="evidence" value="ECO:0007669"/>
    <property type="project" value="TreeGrafter"/>
</dbReference>
<keyword evidence="3" id="KW-0809">Transit peptide</keyword>
<comment type="subcellular location">
    <subcellularLocation>
        <location evidence="1 6">Mitochondrion matrix</location>
    </subcellularLocation>
</comment>
<keyword evidence="7" id="KW-1185">Reference proteome</keyword>
<keyword evidence="4 6" id="KW-0496">Mitochondrion</keyword>
<name>A0A8B7PP62_HYAAZ</name>
<dbReference type="OMA" id="WQQTNEN"/>
<dbReference type="RefSeq" id="XP_018027226.1">
    <property type="nucleotide sequence ID" value="XM_018171737.2"/>
</dbReference>
<dbReference type="PANTHER" id="PTHR13137:SF6">
    <property type="entry name" value="SUCCINATE DEHYDROGENASE ASSEMBLY FACTOR 3, MITOCHONDRIAL"/>
    <property type="match status" value="1"/>
</dbReference>
<dbReference type="PANTHER" id="PTHR13137">
    <property type="entry name" value="DC11 ACN9 HOMOLOG"/>
    <property type="match status" value="1"/>
</dbReference>
<dbReference type="AlphaFoldDB" id="A0A8B7PP62"/>
<dbReference type="GO" id="GO:0005759">
    <property type="term" value="C:mitochondrial matrix"/>
    <property type="evidence" value="ECO:0007669"/>
    <property type="project" value="UniProtKB-SubCell"/>
</dbReference>
<comment type="function">
    <text evidence="6">Plays an essential role in the assembly of succinate dehydrogenase (SDH), an enzyme complex (also referred to as respiratory complex II) that is a component of both the tricarboxylic acid (TCA) cycle and the mitochondrial electron transport chain, and which couples the oxidation of succinate to fumarate with the reduction of ubiquinone (coenzyme Q) to ubiquinol. Promotes maturation of the iron-sulfur protein subunit of the SDH catalytic dimer, protecting it from the deleterious effects of oxidants. May act together with SDHAF1.</text>
</comment>
<organism evidence="7 8">
    <name type="scientific">Hyalella azteca</name>
    <name type="common">Amphipod</name>
    <dbReference type="NCBI Taxonomy" id="294128"/>
    <lineage>
        <taxon>Eukaryota</taxon>
        <taxon>Metazoa</taxon>
        <taxon>Ecdysozoa</taxon>
        <taxon>Arthropoda</taxon>
        <taxon>Crustacea</taxon>
        <taxon>Multicrustacea</taxon>
        <taxon>Malacostraca</taxon>
        <taxon>Eumalacostraca</taxon>
        <taxon>Peracarida</taxon>
        <taxon>Amphipoda</taxon>
        <taxon>Senticaudata</taxon>
        <taxon>Talitrida</taxon>
        <taxon>Talitroidea</taxon>
        <taxon>Hyalellidae</taxon>
        <taxon>Hyalella</taxon>
    </lineage>
</organism>
<evidence type="ECO:0000256" key="2">
    <source>
        <dbReference type="ARBA" id="ARBA00006020"/>
    </source>
</evidence>
<evidence type="ECO:0000256" key="6">
    <source>
        <dbReference type="RuleBase" id="RU368039"/>
    </source>
</evidence>
<reference evidence="8" key="1">
    <citation type="submission" date="2025-08" db="UniProtKB">
        <authorList>
            <consortium name="RefSeq"/>
        </authorList>
    </citation>
    <scope>IDENTIFICATION</scope>
    <source>
        <tissue evidence="8">Whole organism</tissue>
    </source>
</reference>
<proteinExistence type="inferred from homology"/>
<evidence type="ECO:0000256" key="3">
    <source>
        <dbReference type="ARBA" id="ARBA00022946"/>
    </source>
</evidence>
<dbReference type="Proteomes" id="UP000694843">
    <property type="component" value="Unplaced"/>
</dbReference>
<dbReference type="GO" id="GO:0034553">
    <property type="term" value="P:mitochondrial respiratory chain complex II assembly"/>
    <property type="evidence" value="ECO:0007669"/>
    <property type="project" value="UniProtKB-UniRule"/>
</dbReference>
<evidence type="ECO:0000313" key="7">
    <source>
        <dbReference type="Proteomes" id="UP000694843"/>
    </source>
</evidence>
<comment type="subunit">
    <text evidence="6">Interacts with the iron-sulfur protein subunit within the SDH catalytic dimer.</text>
</comment>
<evidence type="ECO:0000256" key="4">
    <source>
        <dbReference type="ARBA" id="ARBA00023128"/>
    </source>
</evidence>
<keyword evidence="5 6" id="KW-0143">Chaperone</keyword>
<dbReference type="GeneID" id="108682548"/>
<dbReference type="OrthoDB" id="278329at2759"/>